<evidence type="ECO:0000313" key="2">
    <source>
        <dbReference type="Proteomes" id="UP001239111"/>
    </source>
</evidence>
<keyword evidence="2" id="KW-1185">Reference proteome</keyword>
<accession>A0ACC2NVC3</accession>
<dbReference type="EMBL" id="CM056742">
    <property type="protein sequence ID" value="KAJ8675190.1"/>
    <property type="molecule type" value="Genomic_DNA"/>
</dbReference>
<organism evidence="1 2">
    <name type="scientific">Eretmocerus hayati</name>
    <dbReference type="NCBI Taxonomy" id="131215"/>
    <lineage>
        <taxon>Eukaryota</taxon>
        <taxon>Metazoa</taxon>
        <taxon>Ecdysozoa</taxon>
        <taxon>Arthropoda</taxon>
        <taxon>Hexapoda</taxon>
        <taxon>Insecta</taxon>
        <taxon>Pterygota</taxon>
        <taxon>Neoptera</taxon>
        <taxon>Endopterygota</taxon>
        <taxon>Hymenoptera</taxon>
        <taxon>Apocrita</taxon>
        <taxon>Proctotrupomorpha</taxon>
        <taxon>Chalcidoidea</taxon>
        <taxon>Aphelinidae</taxon>
        <taxon>Aphelininae</taxon>
        <taxon>Eretmocerus</taxon>
    </lineage>
</organism>
<evidence type="ECO:0000313" key="1">
    <source>
        <dbReference type="EMBL" id="KAJ8675190.1"/>
    </source>
</evidence>
<proteinExistence type="predicted"/>
<sequence>MSKEALERHERGREALLGSLYRYKDIFDNLNPSWPEIKAMPNTSLIVYKLENIHDLIALVTNKSIPQDSKIGSVIRMLYPYTAPRIDYLCSIKNYHGHELRLAERGNYRDIRRREMSGDEFAMLAVFVLGPVYTQSEQIQSLLFQHIQEAGTSIGLSMPQKLALTQIIAKIGWKVEPMSNSVCEILAAAICYTNEGKFDPDVSIQKLYPLESLISGQSVSKQAIALLKKARITYQLFRSSSIRLVIPILEEFTDALDSNIHFWAPEIRDYKKIEASVRNSPFLGIRSFLPEKYRIKNFPKLVMCSLEYYRLHIQSDREKNLFKDNEIMEIKSQFTTYWYQMVSRLTSLLPPPQIANLAKFVKHISFDRAQITMANAPFHQRGMVLDILKFQCDKGPWATSELEKEQDMQLFFDKLRLTF</sequence>
<gene>
    <name evidence="1" type="ORF">QAD02_010976</name>
</gene>
<name>A0ACC2NVC3_9HYME</name>
<protein>
    <submittedName>
        <fullName evidence="1">Uncharacterized protein</fullName>
    </submittedName>
</protein>
<comment type="caution">
    <text evidence="1">The sequence shown here is derived from an EMBL/GenBank/DDBJ whole genome shotgun (WGS) entry which is preliminary data.</text>
</comment>
<reference evidence="1" key="1">
    <citation type="submission" date="2023-04" db="EMBL/GenBank/DDBJ databases">
        <title>A chromosome-level genome assembly of the parasitoid wasp Eretmocerus hayati.</title>
        <authorList>
            <person name="Zhong Y."/>
            <person name="Liu S."/>
            <person name="Liu Y."/>
        </authorList>
    </citation>
    <scope>NUCLEOTIDE SEQUENCE</scope>
    <source>
        <strain evidence="1">ZJU_SS_LIU_2023</strain>
    </source>
</reference>
<dbReference type="Proteomes" id="UP001239111">
    <property type="component" value="Chromosome 2"/>
</dbReference>